<comment type="caution">
    <text evidence="8">The sequence shown here is derived from an EMBL/GenBank/DDBJ whole genome shotgun (WGS) entry which is preliminary data.</text>
</comment>
<dbReference type="STRING" id="1220578.FPE01S_03_07130"/>
<dbReference type="InterPro" id="IPR058031">
    <property type="entry name" value="AAA_lid_NorR"/>
</dbReference>
<evidence type="ECO:0000256" key="1">
    <source>
        <dbReference type="ARBA" id="ARBA00022741"/>
    </source>
</evidence>
<dbReference type="EMBL" id="BBWV01000003">
    <property type="protein sequence ID" value="GAO44674.1"/>
    <property type="molecule type" value="Genomic_DNA"/>
</dbReference>
<gene>
    <name evidence="8" type="ORF">FPE01S_03_07130</name>
</gene>
<dbReference type="Gene3D" id="3.40.50.2300">
    <property type="match status" value="1"/>
</dbReference>
<feature type="modified residue" description="4-aspartylphosphate" evidence="5">
    <location>
        <position position="53"/>
    </location>
</feature>
<keyword evidence="5" id="KW-0597">Phosphoprotein</keyword>
<dbReference type="CDD" id="cd00009">
    <property type="entry name" value="AAA"/>
    <property type="match status" value="1"/>
</dbReference>
<name>A0A0E9N4C1_9BACT</name>
<dbReference type="RefSeq" id="WP_046370557.1">
    <property type="nucleotide sequence ID" value="NZ_BBWV01000003.1"/>
</dbReference>
<dbReference type="SMART" id="SM00382">
    <property type="entry name" value="AAA"/>
    <property type="match status" value="1"/>
</dbReference>
<evidence type="ECO:0000256" key="5">
    <source>
        <dbReference type="PROSITE-ProRule" id="PRU00169"/>
    </source>
</evidence>
<dbReference type="InterPro" id="IPR027417">
    <property type="entry name" value="P-loop_NTPase"/>
</dbReference>
<dbReference type="Pfam" id="PF02954">
    <property type="entry name" value="HTH_8"/>
    <property type="match status" value="1"/>
</dbReference>
<evidence type="ECO:0000259" key="6">
    <source>
        <dbReference type="PROSITE" id="PS50045"/>
    </source>
</evidence>
<evidence type="ECO:0000259" key="7">
    <source>
        <dbReference type="PROSITE" id="PS50110"/>
    </source>
</evidence>
<sequence>MPKRILIVEDEFIIANDLQLILEKAGYAVIGIAVSGEEADAFISRKPDLVLLDIRLKGRQSGIDIARKLRTEHIAFIYLSANSNQKILEAAKATEPDGFLVKPFREKDLLIALDIAWYRHQHSLESKLRQEEQLRKRLEGLREESLEPEQKLFRIAGIMQSFIPFDFISLGIRPMNAEQFTDVGYRRTGFNEYQFFGEHEFRTISGLQKSDLAKIVKSSAPISKPAVCNSDAAGRNRELSLQDVMMNSLRFQSCLLFPVSLGYGLTAQYCFYSSKNGAYNNDHIALLNRLTMPLQELAGNPVFLAAPAVAAHHEAVAPVFKGIIGNHHLLLSALDLAAQAAPYNTSILILGESGTGKEKVAICIHELSPRKHKPLVKINCAAIPPTLIESELFGHEKGAFTGAVEKRKGKFELADGGTIFLDEIGELPLSMQVKLLRVLQEKEIEHVGGSATIKVDVRIIAATNRNLENEVAQGNFRLDLYYRLNVFPITLPPLRERRSDIELLALYFAEKFCKEFNKPFQGISGPMADAMLSYDWPGNIREMENVLEQSVVLNNGKDPLELKRKLAQSPAPERQSIQTLEDVKYIQRQTERDYIISVLKQTKGRIRGASGAAEILNINPSTLESKMAKLGIRKEGLDV</sequence>
<organism evidence="8 9">
    <name type="scientific">Flavihumibacter petaseus NBRC 106054</name>
    <dbReference type="NCBI Taxonomy" id="1220578"/>
    <lineage>
        <taxon>Bacteria</taxon>
        <taxon>Pseudomonadati</taxon>
        <taxon>Bacteroidota</taxon>
        <taxon>Chitinophagia</taxon>
        <taxon>Chitinophagales</taxon>
        <taxon>Chitinophagaceae</taxon>
        <taxon>Flavihumibacter</taxon>
    </lineage>
</organism>
<dbReference type="PROSITE" id="PS50110">
    <property type="entry name" value="RESPONSE_REGULATORY"/>
    <property type="match status" value="1"/>
</dbReference>
<dbReference type="InterPro" id="IPR002197">
    <property type="entry name" value="HTH_Fis"/>
</dbReference>
<dbReference type="Gene3D" id="1.10.10.60">
    <property type="entry name" value="Homeodomain-like"/>
    <property type="match status" value="1"/>
</dbReference>
<accession>A0A0E9N4C1</accession>
<keyword evidence="1" id="KW-0547">Nucleotide-binding</keyword>
<keyword evidence="4" id="KW-0804">Transcription</keyword>
<evidence type="ECO:0000256" key="4">
    <source>
        <dbReference type="ARBA" id="ARBA00023163"/>
    </source>
</evidence>
<keyword evidence="3" id="KW-0805">Transcription regulation</keyword>
<feature type="domain" description="Response regulatory" evidence="7">
    <location>
        <begin position="4"/>
        <end position="117"/>
    </location>
</feature>
<dbReference type="SUPFAM" id="SSF46689">
    <property type="entry name" value="Homeodomain-like"/>
    <property type="match status" value="1"/>
</dbReference>
<dbReference type="InterPro" id="IPR011006">
    <property type="entry name" value="CheY-like_superfamily"/>
</dbReference>
<dbReference type="GO" id="GO:0000160">
    <property type="term" value="P:phosphorelay signal transduction system"/>
    <property type="evidence" value="ECO:0007669"/>
    <property type="project" value="InterPro"/>
</dbReference>
<dbReference type="InterPro" id="IPR001789">
    <property type="entry name" value="Sig_transdc_resp-reg_receiver"/>
</dbReference>
<dbReference type="Proteomes" id="UP000033121">
    <property type="component" value="Unassembled WGS sequence"/>
</dbReference>
<evidence type="ECO:0000313" key="9">
    <source>
        <dbReference type="Proteomes" id="UP000033121"/>
    </source>
</evidence>
<dbReference type="PROSITE" id="PS00676">
    <property type="entry name" value="SIGMA54_INTERACT_2"/>
    <property type="match status" value="1"/>
</dbReference>
<dbReference type="InterPro" id="IPR003593">
    <property type="entry name" value="AAA+_ATPase"/>
</dbReference>
<dbReference type="SUPFAM" id="SSF52172">
    <property type="entry name" value="CheY-like"/>
    <property type="match status" value="1"/>
</dbReference>
<dbReference type="SMART" id="SM00448">
    <property type="entry name" value="REC"/>
    <property type="match status" value="1"/>
</dbReference>
<feature type="domain" description="Sigma-54 factor interaction" evidence="6">
    <location>
        <begin position="323"/>
        <end position="552"/>
    </location>
</feature>
<dbReference type="Gene3D" id="1.10.8.60">
    <property type="match status" value="1"/>
</dbReference>
<dbReference type="PROSITE" id="PS50045">
    <property type="entry name" value="SIGMA54_INTERACT_4"/>
    <property type="match status" value="1"/>
</dbReference>
<dbReference type="CDD" id="cd17534">
    <property type="entry name" value="REC_DC-like"/>
    <property type="match status" value="1"/>
</dbReference>
<protein>
    <submittedName>
        <fullName evidence="8">Putative two-component response regulator</fullName>
    </submittedName>
</protein>
<evidence type="ECO:0000256" key="2">
    <source>
        <dbReference type="ARBA" id="ARBA00022840"/>
    </source>
</evidence>
<dbReference type="PANTHER" id="PTHR32071">
    <property type="entry name" value="TRANSCRIPTIONAL REGULATORY PROTEIN"/>
    <property type="match status" value="1"/>
</dbReference>
<reference evidence="8 9" key="1">
    <citation type="submission" date="2015-04" db="EMBL/GenBank/DDBJ databases">
        <title>Whole genome shotgun sequence of Flavihumibacter petaseus NBRC 106054.</title>
        <authorList>
            <person name="Miyazawa S."/>
            <person name="Hosoyama A."/>
            <person name="Hashimoto M."/>
            <person name="Noguchi M."/>
            <person name="Tsuchikane K."/>
            <person name="Ohji S."/>
            <person name="Yamazoe A."/>
            <person name="Ichikawa N."/>
            <person name="Kimura A."/>
            <person name="Fujita N."/>
        </authorList>
    </citation>
    <scope>NUCLEOTIDE SEQUENCE [LARGE SCALE GENOMIC DNA]</scope>
    <source>
        <strain evidence="8 9">NBRC 106054</strain>
    </source>
</reference>
<keyword evidence="2" id="KW-0067">ATP-binding</keyword>
<dbReference type="InterPro" id="IPR025662">
    <property type="entry name" value="Sigma_54_int_dom_ATP-bd_1"/>
</dbReference>
<evidence type="ECO:0000313" key="8">
    <source>
        <dbReference type="EMBL" id="GAO44674.1"/>
    </source>
</evidence>
<dbReference type="InterPro" id="IPR025943">
    <property type="entry name" value="Sigma_54_int_dom_ATP-bd_2"/>
</dbReference>
<evidence type="ECO:0000256" key="3">
    <source>
        <dbReference type="ARBA" id="ARBA00023015"/>
    </source>
</evidence>
<dbReference type="Pfam" id="PF25601">
    <property type="entry name" value="AAA_lid_14"/>
    <property type="match status" value="1"/>
</dbReference>
<dbReference type="OrthoDB" id="9767722at2"/>
<dbReference type="Gene3D" id="3.40.50.300">
    <property type="entry name" value="P-loop containing nucleotide triphosphate hydrolases"/>
    <property type="match status" value="1"/>
</dbReference>
<dbReference type="FunFam" id="3.40.50.300:FF:000006">
    <property type="entry name" value="DNA-binding transcriptional regulator NtrC"/>
    <property type="match status" value="1"/>
</dbReference>
<dbReference type="GO" id="GO:0043565">
    <property type="term" value="F:sequence-specific DNA binding"/>
    <property type="evidence" value="ECO:0007669"/>
    <property type="project" value="InterPro"/>
</dbReference>
<keyword evidence="9" id="KW-1185">Reference proteome</keyword>
<dbReference type="GO" id="GO:0006355">
    <property type="term" value="P:regulation of DNA-templated transcription"/>
    <property type="evidence" value="ECO:0007669"/>
    <property type="project" value="InterPro"/>
</dbReference>
<dbReference type="GO" id="GO:0005524">
    <property type="term" value="F:ATP binding"/>
    <property type="evidence" value="ECO:0007669"/>
    <property type="project" value="UniProtKB-KW"/>
</dbReference>
<dbReference type="Pfam" id="PF00158">
    <property type="entry name" value="Sigma54_activat"/>
    <property type="match status" value="1"/>
</dbReference>
<dbReference type="Pfam" id="PF00072">
    <property type="entry name" value="Response_reg"/>
    <property type="match status" value="1"/>
</dbReference>
<dbReference type="PROSITE" id="PS00675">
    <property type="entry name" value="SIGMA54_INTERACT_1"/>
    <property type="match status" value="1"/>
</dbReference>
<dbReference type="SUPFAM" id="SSF52540">
    <property type="entry name" value="P-loop containing nucleoside triphosphate hydrolases"/>
    <property type="match status" value="1"/>
</dbReference>
<dbReference type="AlphaFoldDB" id="A0A0E9N4C1"/>
<dbReference type="InterPro" id="IPR002078">
    <property type="entry name" value="Sigma_54_int"/>
</dbReference>
<dbReference type="InterPro" id="IPR009057">
    <property type="entry name" value="Homeodomain-like_sf"/>
</dbReference>
<proteinExistence type="predicted"/>